<gene>
    <name evidence="1" type="ORF">V5799_018314</name>
</gene>
<sequence length="235" mass="26050">MQRLSHGSSIDYSSCALFHYRFFNETSSCYVGITRCRESMRSNFTRREEGYKALRALVCDTEKLKGGFTARNCSDLTKLRECVSKQIDGFDPKGDDPVERICGNLPAQEVCYNESWISSCPMSLPSAVAVVKDILDAIELIHECKSIYGHEGTTSETRSDAVSLNNLAAEVAEITALLRENTQAVVALTDKVKENSKILKQQTASVEHVEGALREFGRSCKPPSEAPAEQPRVVF</sequence>
<dbReference type="EMBL" id="JARKHS020008968">
    <property type="protein sequence ID" value="KAK8780345.1"/>
    <property type="molecule type" value="Genomic_DNA"/>
</dbReference>
<reference evidence="1 2" key="1">
    <citation type="journal article" date="2023" name="Arcadia Sci">
        <title>De novo assembly of a long-read Amblyomma americanum tick genome.</title>
        <authorList>
            <person name="Chou S."/>
            <person name="Poskanzer K.E."/>
            <person name="Rollins M."/>
            <person name="Thuy-Boun P.S."/>
        </authorList>
    </citation>
    <scope>NUCLEOTIDE SEQUENCE [LARGE SCALE GENOMIC DNA]</scope>
    <source>
        <strain evidence="1">F_SG_1</strain>
        <tissue evidence="1">Salivary glands</tissue>
    </source>
</reference>
<evidence type="ECO:0000313" key="1">
    <source>
        <dbReference type="EMBL" id="KAK8780345.1"/>
    </source>
</evidence>
<protein>
    <submittedName>
        <fullName evidence="1">Uncharacterized protein</fullName>
    </submittedName>
</protein>
<keyword evidence="2" id="KW-1185">Reference proteome</keyword>
<dbReference type="Proteomes" id="UP001321473">
    <property type="component" value="Unassembled WGS sequence"/>
</dbReference>
<accession>A0AAQ4F0J0</accession>
<comment type="caution">
    <text evidence="1">The sequence shown here is derived from an EMBL/GenBank/DDBJ whole genome shotgun (WGS) entry which is preliminary data.</text>
</comment>
<name>A0AAQ4F0J0_AMBAM</name>
<organism evidence="1 2">
    <name type="scientific">Amblyomma americanum</name>
    <name type="common">Lone star tick</name>
    <dbReference type="NCBI Taxonomy" id="6943"/>
    <lineage>
        <taxon>Eukaryota</taxon>
        <taxon>Metazoa</taxon>
        <taxon>Ecdysozoa</taxon>
        <taxon>Arthropoda</taxon>
        <taxon>Chelicerata</taxon>
        <taxon>Arachnida</taxon>
        <taxon>Acari</taxon>
        <taxon>Parasitiformes</taxon>
        <taxon>Ixodida</taxon>
        <taxon>Ixodoidea</taxon>
        <taxon>Ixodidae</taxon>
        <taxon>Amblyomminae</taxon>
        <taxon>Amblyomma</taxon>
    </lineage>
</organism>
<dbReference type="AlphaFoldDB" id="A0AAQ4F0J0"/>
<evidence type="ECO:0000313" key="2">
    <source>
        <dbReference type="Proteomes" id="UP001321473"/>
    </source>
</evidence>
<proteinExistence type="predicted"/>